<dbReference type="EMBL" id="JBBPEH010000006">
    <property type="protein sequence ID" value="KAK7536835.1"/>
    <property type="molecule type" value="Genomic_DNA"/>
</dbReference>
<evidence type="ECO:0000313" key="2">
    <source>
        <dbReference type="EMBL" id="KAK7536835.1"/>
    </source>
</evidence>
<comment type="caution">
    <text evidence="2">The sequence shown here is derived from an EMBL/GenBank/DDBJ whole genome shotgun (WGS) entry which is preliminary data.</text>
</comment>
<accession>A0ABR1LS75</accession>
<feature type="region of interest" description="Disordered" evidence="1">
    <location>
        <begin position="166"/>
        <end position="284"/>
    </location>
</feature>
<protein>
    <submittedName>
        <fullName evidence="2">Uncharacterized protein</fullName>
    </submittedName>
</protein>
<keyword evidence="3" id="KW-1185">Reference proteome</keyword>
<proteinExistence type="predicted"/>
<dbReference type="RefSeq" id="XP_066654986.1">
    <property type="nucleotide sequence ID" value="XM_066803033.1"/>
</dbReference>
<dbReference type="GeneID" id="92035939"/>
<name>A0ABR1LS75_9PEZI</name>
<feature type="compositionally biased region" description="Basic and acidic residues" evidence="1">
    <location>
        <begin position="210"/>
        <end position="233"/>
    </location>
</feature>
<reference evidence="2 3" key="1">
    <citation type="submission" date="2024-04" db="EMBL/GenBank/DDBJ databases">
        <title>Phyllosticta paracitricarpa is synonymous to the EU quarantine fungus P. citricarpa based on phylogenomic analyses.</title>
        <authorList>
            <consortium name="Lawrence Berkeley National Laboratory"/>
            <person name="Van ingen-buijs V.A."/>
            <person name="Van westerhoven A.C."/>
            <person name="Haridas S."/>
            <person name="Skiadas P."/>
            <person name="Martin F."/>
            <person name="Groenewald J.Z."/>
            <person name="Crous P.W."/>
            <person name="Seidl M.F."/>
        </authorList>
    </citation>
    <scope>NUCLEOTIDE SEQUENCE [LARGE SCALE GENOMIC DNA]</scope>
    <source>
        <strain evidence="2 3">CPC 17464</strain>
    </source>
</reference>
<feature type="region of interest" description="Disordered" evidence="1">
    <location>
        <begin position="1"/>
        <end position="21"/>
    </location>
</feature>
<feature type="compositionally biased region" description="Basic and acidic residues" evidence="1">
    <location>
        <begin position="275"/>
        <end position="284"/>
    </location>
</feature>
<gene>
    <name evidence="2" type="ORF">J3D65DRAFT_667561</name>
</gene>
<evidence type="ECO:0000256" key="1">
    <source>
        <dbReference type="SAM" id="MobiDB-lite"/>
    </source>
</evidence>
<organism evidence="2 3">
    <name type="scientific">Phyllosticta citribraziliensis</name>
    <dbReference type="NCBI Taxonomy" id="989973"/>
    <lineage>
        <taxon>Eukaryota</taxon>
        <taxon>Fungi</taxon>
        <taxon>Dikarya</taxon>
        <taxon>Ascomycota</taxon>
        <taxon>Pezizomycotina</taxon>
        <taxon>Dothideomycetes</taxon>
        <taxon>Dothideomycetes incertae sedis</taxon>
        <taxon>Botryosphaeriales</taxon>
        <taxon>Phyllostictaceae</taxon>
        <taxon>Phyllosticta</taxon>
    </lineage>
</organism>
<feature type="compositionally biased region" description="Polar residues" evidence="1">
    <location>
        <begin position="237"/>
        <end position="247"/>
    </location>
</feature>
<evidence type="ECO:0000313" key="3">
    <source>
        <dbReference type="Proteomes" id="UP001360953"/>
    </source>
</evidence>
<dbReference type="Proteomes" id="UP001360953">
    <property type="component" value="Unassembled WGS sequence"/>
</dbReference>
<sequence length="362" mass="41532">MEDLTSLNVGEPRGPGRPPLNTQKMQLRAILEAMFVTLARLSEGTTLPKVARGMSFKSARLVEDFSTNQLMERNMNRAPNMKEMGNFEYMPAQGARQSHIRASKPWWHLKAAEKQSGICTSFNADAALSLQNKVIDYDRVSDQERALHPEFANAFQDYDMDNIRGEDGSIFGRNKRSPTHPDHQPYRPYLQAKRKSAKSRPPSGNPAPETIHRDARLVTPHDHSNRRISKKADVQSGYDNNSAFNRQRFSDTNDPERQLQRHGERRSAYNQQDRSLSRSNRDQVAENENAIEEIRKLRASLQNDVDMVAADHRQPMSGAFAQLRENARHISNQLIAMEDTLRQSNEVLRWNEDHWMEMPSSK</sequence>
<feature type="compositionally biased region" description="Basic and acidic residues" evidence="1">
    <location>
        <begin position="248"/>
        <end position="267"/>
    </location>
</feature>